<evidence type="ECO:0000313" key="1">
    <source>
        <dbReference type="EMBL" id="KAI4305820.1"/>
    </source>
</evidence>
<reference evidence="1 2" key="1">
    <citation type="journal article" date="2022" name="DNA Res.">
        <title>Chromosomal-level genome assembly of the orchid tree Bauhinia variegata (Leguminosae; Cercidoideae) supports the allotetraploid origin hypothesis of Bauhinia.</title>
        <authorList>
            <person name="Zhong Y."/>
            <person name="Chen Y."/>
            <person name="Zheng D."/>
            <person name="Pang J."/>
            <person name="Liu Y."/>
            <person name="Luo S."/>
            <person name="Meng S."/>
            <person name="Qian L."/>
            <person name="Wei D."/>
            <person name="Dai S."/>
            <person name="Zhou R."/>
        </authorList>
    </citation>
    <scope>NUCLEOTIDE SEQUENCE [LARGE SCALE GENOMIC DNA]</scope>
    <source>
        <strain evidence="1">BV-YZ2020</strain>
    </source>
</reference>
<gene>
    <name evidence="1" type="ORF">L6164_029163</name>
</gene>
<accession>A0ACB9L8I2</accession>
<proteinExistence type="predicted"/>
<comment type="caution">
    <text evidence="1">The sequence shown here is derived from an EMBL/GenBank/DDBJ whole genome shotgun (WGS) entry which is preliminary data.</text>
</comment>
<protein>
    <submittedName>
        <fullName evidence="1">Uncharacterized protein</fullName>
    </submittedName>
</protein>
<organism evidence="1 2">
    <name type="scientific">Bauhinia variegata</name>
    <name type="common">Purple orchid tree</name>
    <name type="synonym">Phanera variegata</name>
    <dbReference type="NCBI Taxonomy" id="167791"/>
    <lineage>
        <taxon>Eukaryota</taxon>
        <taxon>Viridiplantae</taxon>
        <taxon>Streptophyta</taxon>
        <taxon>Embryophyta</taxon>
        <taxon>Tracheophyta</taxon>
        <taxon>Spermatophyta</taxon>
        <taxon>Magnoliopsida</taxon>
        <taxon>eudicotyledons</taxon>
        <taxon>Gunneridae</taxon>
        <taxon>Pentapetalae</taxon>
        <taxon>rosids</taxon>
        <taxon>fabids</taxon>
        <taxon>Fabales</taxon>
        <taxon>Fabaceae</taxon>
        <taxon>Cercidoideae</taxon>
        <taxon>Cercideae</taxon>
        <taxon>Bauhiniinae</taxon>
        <taxon>Bauhinia</taxon>
    </lineage>
</organism>
<dbReference type="EMBL" id="CM039437">
    <property type="protein sequence ID" value="KAI4305820.1"/>
    <property type="molecule type" value="Genomic_DNA"/>
</dbReference>
<dbReference type="Proteomes" id="UP000828941">
    <property type="component" value="Chromosome 12"/>
</dbReference>
<keyword evidence="2" id="KW-1185">Reference proteome</keyword>
<evidence type="ECO:0000313" key="2">
    <source>
        <dbReference type="Proteomes" id="UP000828941"/>
    </source>
</evidence>
<sequence length="610" mass="68614">MLRGSCRMPRTALLFSFFSQCSRPFVCWNRRYTSHPHFCHQTSFNVKHSLSKINAGSFSFYRTSHLSTLSQTAISSIDEPTGKNTNRISRREKKKAAYEDPANVLKHKLNSCSKHRNVVEALQLYDEARKNGIPLNLDHYNVLLYLCSSHSSVKLDESESNADISNSGLDRGFEIFQQMLIDKIVPNEATFTNAARLAAAREDPEMAFELVKQMKGFGIVPKLRSYEPALHGFCKKGDAEKAYEVDAEMIASGVMAEEPELSALLNLSANAKKEDKVYEILHRLRATVRQVSESTLQVIEDWFKSEDAAKVGEKNWDANKVAEGIVQGGGGWHGQGWLGSGRWKVVKTCMDETGMCLSCGEKLVGIDIDPKETENFAASLTRLACEREVKSNFNHFQRWLQQHGPFDAVVDGANVGLANMHDSFSFSRLKSVVEEIREMSPSKRMPLIILHKIRVTGGPAQSPYSKKLIEKWKQNGALYATPHGSNDDWYWLYAAVSCKCLLVTNDEMRDHLFQLLGSSFFPRWKEKHQVRLSSSTKGPTLIMPSPYSIVIQESANGSWHVPTVTGNDLDTQRQWLCATRSRDTSSQQKKRSRDSSLHHLWTAIPASAGT</sequence>
<name>A0ACB9L8I2_BAUVA</name>